<feature type="transmembrane region" description="Helical" evidence="1">
    <location>
        <begin position="21"/>
        <end position="41"/>
    </location>
</feature>
<dbReference type="RefSeq" id="WP_144697754.1">
    <property type="nucleotide sequence ID" value="NZ_VNJJ01000001.1"/>
</dbReference>
<keyword evidence="1" id="KW-1133">Transmembrane helix</keyword>
<accession>A0A559JWS7</accession>
<keyword evidence="1" id="KW-0812">Transmembrane</keyword>
<keyword evidence="1" id="KW-0472">Membrane</keyword>
<dbReference type="AlphaFoldDB" id="A0A559JWS7"/>
<dbReference type="OrthoDB" id="9924066at2"/>
<proteinExistence type="predicted"/>
<dbReference type="Proteomes" id="UP000316330">
    <property type="component" value="Unassembled WGS sequence"/>
</dbReference>
<reference evidence="2 3" key="1">
    <citation type="submission" date="2019-07" db="EMBL/GenBank/DDBJ databases">
        <authorList>
            <person name="Kim J."/>
        </authorList>
    </citation>
    <scope>NUCLEOTIDE SEQUENCE [LARGE SCALE GENOMIC DNA]</scope>
    <source>
        <strain evidence="2 3">G13</strain>
    </source>
</reference>
<evidence type="ECO:0000313" key="3">
    <source>
        <dbReference type="Proteomes" id="UP000316330"/>
    </source>
</evidence>
<gene>
    <name evidence="2" type="ORF">FPZ45_01705</name>
</gene>
<comment type="caution">
    <text evidence="2">The sequence shown here is derived from an EMBL/GenBank/DDBJ whole genome shotgun (WGS) entry which is preliminary data.</text>
</comment>
<organism evidence="2 3">
    <name type="scientific">Cohnella terricola</name>
    <dbReference type="NCBI Taxonomy" id="1289167"/>
    <lineage>
        <taxon>Bacteria</taxon>
        <taxon>Bacillati</taxon>
        <taxon>Bacillota</taxon>
        <taxon>Bacilli</taxon>
        <taxon>Bacillales</taxon>
        <taxon>Paenibacillaceae</taxon>
        <taxon>Cohnella</taxon>
    </lineage>
</organism>
<feature type="transmembrane region" description="Helical" evidence="1">
    <location>
        <begin position="47"/>
        <end position="65"/>
    </location>
</feature>
<keyword evidence="3" id="KW-1185">Reference proteome</keyword>
<evidence type="ECO:0000313" key="2">
    <source>
        <dbReference type="EMBL" id="TVY04336.1"/>
    </source>
</evidence>
<name>A0A559JWS7_9BACL</name>
<sequence length="72" mass="7720">MIKWLEKIALRIGLKNLRLASMTMGVLAALMAGAVCSSVLNDLPSDAVMLPFILIVLSVAVLHGFESANRKP</sequence>
<protein>
    <submittedName>
        <fullName evidence="2">Uncharacterized protein</fullName>
    </submittedName>
</protein>
<dbReference type="EMBL" id="VNJJ01000001">
    <property type="protein sequence ID" value="TVY04336.1"/>
    <property type="molecule type" value="Genomic_DNA"/>
</dbReference>
<evidence type="ECO:0000256" key="1">
    <source>
        <dbReference type="SAM" id="Phobius"/>
    </source>
</evidence>